<feature type="region of interest" description="Disordered" evidence="1">
    <location>
        <begin position="143"/>
        <end position="174"/>
    </location>
</feature>
<evidence type="ECO:0008006" key="4">
    <source>
        <dbReference type="Google" id="ProtNLM"/>
    </source>
</evidence>
<dbReference type="SUPFAM" id="SSF55811">
    <property type="entry name" value="Nudix"/>
    <property type="match status" value="1"/>
</dbReference>
<reference evidence="2 3" key="1">
    <citation type="submission" date="2018-05" db="EMBL/GenBank/DDBJ databases">
        <title>A metagenomic window into the 2 km-deep terrestrial subsurface aquifer revealed taxonomically and functionally diverse microbial community comprising novel uncultured bacterial lineages.</title>
        <authorList>
            <person name="Kadnikov V.V."/>
            <person name="Mardanov A.V."/>
            <person name="Beletsky A.V."/>
            <person name="Banks D."/>
            <person name="Pimenov N.V."/>
            <person name="Frank Y.A."/>
            <person name="Karnachuk O.V."/>
            <person name="Ravin N.V."/>
        </authorList>
    </citation>
    <scope>NUCLEOTIDE SEQUENCE [LARGE SCALE GENOMIC DNA]</scope>
    <source>
        <strain evidence="2">BY5</strain>
    </source>
</reference>
<gene>
    <name evidence="2" type="ORF">OZSIB_4237</name>
</gene>
<dbReference type="AlphaFoldDB" id="A0A367ZMZ0"/>
<evidence type="ECO:0000313" key="3">
    <source>
        <dbReference type="Proteomes" id="UP000252355"/>
    </source>
</evidence>
<organism evidence="2 3">
    <name type="scientific">Candidatus Ozemobacter sibiricus</name>
    <dbReference type="NCBI Taxonomy" id="2268124"/>
    <lineage>
        <taxon>Bacteria</taxon>
        <taxon>Candidatus Ozemobacteria</taxon>
        <taxon>Candidatus Ozemobacterales</taxon>
        <taxon>Candidatus Ozemobacteraceae</taxon>
        <taxon>Candidatus Ozemobacter</taxon>
    </lineage>
</organism>
<evidence type="ECO:0000256" key="1">
    <source>
        <dbReference type="SAM" id="MobiDB-lite"/>
    </source>
</evidence>
<dbReference type="CDD" id="cd02883">
    <property type="entry name" value="NUDIX_Hydrolase"/>
    <property type="match status" value="1"/>
</dbReference>
<feature type="compositionally biased region" description="Pro residues" evidence="1">
    <location>
        <begin position="147"/>
        <end position="158"/>
    </location>
</feature>
<dbReference type="InterPro" id="IPR015797">
    <property type="entry name" value="NUDIX_hydrolase-like_dom_sf"/>
</dbReference>
<sequence length="174" mass="18507">MPEPRFLVQVQILVRSGEASLLVRTGDPDHPGCWDLPGATLAPGGDPVATAQAAVGPATGLPVHLSGLIGIYSAIATDHRMIFVFQGESPRLPPAPRDLTILEARWITDGELAGLLGHQIASPQRLTRILRHASQGHLLPLSRFWRPEPPASSPPPTPSQATSSGPLRSGRPDR</sequence>
<evidence type="ECO:0000313" key="2">
    <source>
        <dbReference type="EMBL" id="RCK79483.1"/>
    </source>
</evidence>
<protein>
    <recommendedName>
        <fullName evidence="4">Nudix hydrolase domain-containing protein</fullName>
    </recommendedName>
</protein>
<dbReference type="Proteomes" id="UP000252355">
    <property type="component" value="Unassembled WGS sequence"/>
</dbReference>
<dbReference type="Gene3D" id="3.90.79.10">
    <property type="entry name" value="Nucleoside Triphosphate Pyrophosphohydrolase"/>
    <property type="match status" value="1"/>
</dbReference>
<dbReference type="EMBL" id="QOQW01000012">
    <property type="protein sequence ID" value="RCK79483.1"/>
    <property type="molecule type" value="Genomic_DNA"/>
</dbReference>
<accession>A0A367ZMZ0</accession>
<name>A0A367ZMZ0_9BACT</name>
<proteinExistence type="predicted"/>
<comment type="caution">
    <text evidence="2">The sequence shown here is derived from an EMBL/GenBank/DDBJ whole genome shotgun (WGS) entry which is preliminary data.</text>
</comment>